<accession>A0A6J4VQ55</accession>
<gene>
    <name evidence="2" type="ORF">AVDCRST_MAG19-4201</name>
</gene>
<dbReference type="AlphaFoldDB" id="A0A6J4VQ55"/>
<name>A0A6J4VQ55_9BACT</name>
<feature type="compositionally biased region" description="Low complexity" evidence="1">
    <location>
        <begin position="139"/>
        <end position="154"/>
    </location>
</feature>
<proteinExistence type="predicted"/>
<feature type="compositionally biased region" description="Basic residues" evidence="1">
    <location>
        <begin position="20"/>
        <end position="42"/>
    </location>
</feature>
<reference evidence="2" key="1">
    <citation type="submission" date="2020-02" db="EMBL/GenBank/DDBJ databases">
        <authorList>
            <person name="Meier V. D."/>
        </authorList>
    </citation>
    <scope>NUCLEOTIDE SEQUENCE</scope>
    <source>
        <strain evidence="2">AVDCRST_MAG19</strain>
    </source>
</reference>
<sequence>AQRFDRVVQASAAAATRRGAAARRGRHRRVGPPTRPGRRRRRGAGDRRDVPERRPLLLRPVPRGHLRLRGDHPGVRGHVPRPPCRRLRAAGRGGPPGAGARAGARGLGGRLPRLRAVRGDLPRRDVGGFPARGRGRRGAGAAARVPRRQPAQLRRLPRRLRGL</sequence>
<evidence type="ECO:0000256" key="1">
    <source>
        <dbReference type="SAM" id="MobiDB-lite"/>
    </source>
</evidence>
<feature type="region of interest" description="Disordered" evidence="1">
    <location>
        <begin position="121"/>
        <end position="163"/>
    </location>
</feature>
<organism evidence="2">
    <name type="scientific">uncultured Thermomicrobiales bacterium</name>
    <dbReference type="NCBI Taxonomy" id="1645740"/>
    <lineage>
        <taxon>Bacteria</taxon>
        <taxon>Pseudomonadati</taxon>
        <taxon>Thermomicrobiota</taxon>
        <taxon>Thermomicrobia</taxon>
        <taxon>Thermomicrobiales</taxon>
        <taxon>environmental samples</taxon>
    </lineage>
</organism>
<feature type="non-terminal residue" evidence="2">
    <location>
        <position position="163"/>
    </location>
</feature>
<feature type="region of interest" description="Disordered" evidence="1">
    <location>
        <begin position="1"/>
        <end position="106"/>
    </location>
</feature>
<dbReference type="EMBL" id="CADCWL010000236">
    <property type="protein sequence ID" value="CAA9582490.1"/>
    <property type="molecule type" value="Genomic_DNA"/>
</dbReference>
<evidence type="ECO:0000313" key="2">
    <source>
        <dbReference type="EMBL" id="CAA9582490.1"/>
    </source>
</evidence>
<protein>
    <submittedName>
        <fullName evidence="2">Uncharacterized protein</fullName>
    </submittedName>
</protein>
<feature type="compositionally biased region" description="Basic and acidic residues" evidence="1">
    <location>
        <begin position="43"/>
        <end position="55"/>
    </location>
</feature>
<feature type="non-terminal residue" evidence="2">
    <location>
        <position position="1"/>
    </location>
</feature>